<dbReference type="Gene3D" id="1.25.10.10">
    <property type="entry name" value="Leucine-rich Repeat Variant"/>
    <property type="match status" value="1"/>
</dbReference>
<proteinExistence type="predicted"/>
<keyword evidence="4" id="KW-1185">Reference proteome</keyword>
<gene>
    <name evidence="3" type="ORF">L798_05818</name>
</gene>
<dbReference type="eggNOG" id="KOG1943">
    <property type="taxonomic scope" value="Eukaryota"/>
</dbReference>
<dbReference type="AlphaFoldDB" id="A0A067R9E4"/>
<dbReference type="GO" id="GO:0034333">
    <property type="term" value="P:adherens junction assembly"/>
    <property type="evidence" value="ECO:0007669"/>
    <property type="project" value="TreeGrafter"/>
</dbReference>
<feature type="domain" description="Tubulin-folding cofactor D ARM repeats" evidence="2">
    <location>
        <begin position="4"/>
        <end position="82"/>
    </location>
</feature>
<dbReference type="GO" id="GO:0005096">
    <property type="term" value="F:GTPase activator activity"/>
    <property type="evidence" value="ECO:0007669"/>
    <property type="project" value="InterPro"/>
</dbReference>
<organism evidence="3 4">
    <name type="scientific">Zootermopsis nevadensis</name>
    <name type="common">Dampwood termite</name>
    <dbReference type="NCBI Taxonomy" id="136037"/>
    <lineage>
        <taxon>Eukaryota</taxon>
        <taxon>Metazoa</taxon>
        <taxon>Ecdysozoa</taxon>
        <taxon>Arthropoda</taxon>
        <taxon>Hexapoda</taxon>
        <taxon>Insecta</taxon>
        <taxon>Pterygota</taxon>
        <taxon>Neoptera</taxon>
        <taxon>Polyneoptera</taxon>
        <taxon>Dictyoptera</taxon>
        <taxon>Blattodea</taxon>
        <taxon>Blattoidea</taxon>
        <taxon>Termitoidae</taxon>
        <taxon>Termopsidae</taxon>
        <taxon>Zootermopsis</taxon>
    </lineage>
</organism>
<dbReference type="SUPFAM" id="SSF48371">
    <property type="entry name" value="ARM repeat"/>
    <property type="match status" value="1"/>
</dbReference>
<dbReference type="InterPro" id="IPR033162">
    <property type="entry name" value="TBCD"/>
</dbReference>
<dbReference type="Proteomes" id="UP000027135">
    <property type="component" value="Unassembled WGS sequence"/>
</dbReference>
<dbReference type="PANTHER" id="PTHR12658:SF0">
    <property type="entry name" value="TUBULIN-SPECIFIC CHAPERONE D"/>
    <property type="match status" value="1"/>
</dbReference>
<dbReference type="GO" id="GO:0000226">
    <property type="term" value="P:microtubule cytoskeleton organization"/>
    <property type="evidence" value="ECO:0007669"/>
    <property type="project" value="TreeGrafter"/>
</dbReference>
<accession>A0A067R9E4</accession>
<dbReference type="Pfam" id="PF25767">
    <property type="entry name" value="ARM_TBCD_2nd"/>
    <property type="match status" value="1"/>
</dbReference>
<dbReference type="PANTHER" id="PTHR12658">
    <property type="entry name" value="BETA-TUBULIN COFACTOR D"/>
    <property type="match status" value="1"/>
</dbReference>
<keyword evidence="1" id="KW-1133">Transmembrane helix</keyword>
<evidence type="ECO:0000256" key="1">
    <source>
        <dbReference type="SAM" id="Phobius"/>
    </source>
</evidence>
<dbReference type="EMBL" id="KK852615">
    <property type="protein sequence ID" value="KDR20191.1"/>
    <property type="molecule type" value="Genomic_DNA"/>
</dbReference>
<keyword evidence="1" id="KW-0472">Membrane</keyword>
<dbReference type="InterPro" id="IPR058033">
    <property type="entry name" value="ARM_TBCD_2nd"/>
</dbReference>
<evidence type="ECO:0000259" key="2">
    <source>
        <dbReference type="Pfam" id="PF25767"/>
    </source>
</evidence>
<dbReference type="GO" id="GO:0007023">
    <property type="term" value="P:post-chaperonin tubulin folding pathway"/>
    <property type="evidence" value="ECO:0007669"/>
    <property type="project" value="InterPro"/>
</dbReference>
<evidence type="ECO:0000313" key="3">
    <source>
        <dbReference type="EMBL" id="KDR20191.1"/>
    </source>
</evidence>
<dbReference type="GO" id="GO:0048487">
    <property type="term" value="F:beta-tubulin binding"/>
    <property type="evidence" value="ECO:0007669"/>
    <property type="project" value="InterPro"/>
</dbReference>
<dbReference type="InParanoid" id="A0A067R9E4"/>
<evidence type="ECO:0000313" key="4">
    <source>
        <dbReference type="Proteomes" id="UP000027135"/>
    </source>
</evidence>
<name>A0A067R9E4_ZOONE</name>
<dbReference type="GO" id="GO:0007021">
    <property type="term" value="P:tubulin complex assembly"/>
    <property type="evidence" value="ECO:0007669"/>
    <property type="project" value="InterPro"/>
</dbReference>
<dbReference type="GO" id="GO:0070830">
    <property type="term" value="P:bicellular tight junction assembly"/>
    <property type="evidence" value="ECO:0007669"/>
    <property type="project" value="TreeGrafter"/>
</dbReference>
<dbReference type="GO" id="GO:0016328">
    <property type="term" value="C:lateral plasma membrane"/>
    <property type="evidence" value="ECO:0007669"/>
    <property type="project" value="TreeGrafter"/>
</dbReference>
<feature type="transmembrane region" description="Helical" evidence="1">
    <location>
        <begin position="108"/>
        <end position="127"/>
    </location>
</feature>
<keyword evidence="1" id="KW-0812">Transmembrane</keyword>
<protein>
    <submittedName>
        <fullName evidence="3">Tubulin-specific chaperone D</fullName>
    </submittedName>
</protein>
<dbReference type="InterPro" id="IPR011989">
    <property type="entry name" value="ARM-like"/>
</dbReference>
<dbReference type="InterPro" id="IPR016024">
    <property type="entry name" value="ARM-type_fold"/>
</dbReference>
<dbReference type="STRING" id="136037.A0A067R9E4"/>
<reference evidence="3 4" key="1">
    <citation type="journal article" date="2014" name="Nat. Commun.">
        <title>Molecular traces of alternative social organization in a termite genome.</title>
        <authorList>
            <person name="Terrapon N."/>
            <person name="Li C."/>
            <person name="Robertson H.M."/>
            <person name="Ji L."/>
            <person name="Meng X."/>
            <person name="Booth W."/>
            <person name="Chen Z."/>
            <person name="Childers C.P."/>
            <person name="Glastad K.M."/>
            <person name="Gokhale K."/>
            <person name="Gowin J."/>
            <person name="Gronenberg W."/>
            <person name="Hermansen R.A."/>
            <person name="Hu H."/>
            <person name="Hunt B.G."/>
            <person name="Huylmans A.K."/>
            <person name="Khalil S.M."/>
            <person name="Mitchell R.D."/>
            <person name="Munoz-Torres M.C."/>
            <person name="Mustard J.A."/>
            <person name="Pan H."/>
            <person name="Reese J.T."/>
            <person name="Scharf M.E."/>
            <person name="Sun F."/>
            <person name="Vogel H."/>
            <person name="Xiao J."/>
            <person name="Yang W."/>
            <person name="Yang Z."/>
            <person name="Yang Z."/>
            <person name="Zhou J."/>
            <person name="Zhu J."/>
            <person name="Brent C.S."/>
            <person name="Elsik C.G."/>
            <person name="Goodisman M.A."/>
            <person name="Liberles D.A."/>
            <person name="Roe R.M."/>
            <person name="Vargo E.L."/>
            <person name="Vilcinskas A."/>
            <person name="Wang J."/>
            <person name="Bornberg-Bauer E."/>
            <person name="Korb J."/>
            <person name="Zhang G."/>
            <person name="Liebig J."/>
        </authorList>
    </citation>
    <scope>NUCLEOTIDE SEQUENCE [LARGE SCALE GENOMIC DNA]</scope>
    <source>
        <tissue evidence="3">Whole organism</tissue>
    </source>
</reference>
<sequence length="137" mass="15283">MGVLQQQLHEVVPIILEALECDEPDLVGTNTRDAASYACFALAGAYEPDALQEFVESIVSALMSMLVFDRETDCRRAALGALRWYNEKGDGTMREDYYLMLCPHWRELMLPAGAMLFSTSVLVLLSLKSMQCPLSIT</sequence>